<evidence type="ECO:0000313" key="5">
    <source>
        <dbReference type="Proteomes" id="UP001461498"/>
    </source>
</evidence>
<keyword evidence="3" id="KW-0812">Transmembrane</keyword>
<evidence type="ECO:0000256" key="2">
    <source>
        <dbReference type="ARBA" id="ARBA00012643"/>
    </source>
</evidence>
<dbReference type="AlphaFoldDB" id="A0AAW1DM98"/>
<dbReference type="Proteomes" id="UP001461498">
    <property type="component" value="Unassembled WGS sequence"/>
</dbReference>
<dbReference type="InterPro" id="IPR029052">
    <property type="entry name" value="Metallo-depent_PP-like"/>
</dbReference>
<evidence type="ECO:0000313" key="4">
    <source>
        <dbReference type="EMBL" id="KAK9511796.1"/>
    </source>
</evidence>
<dbReference type="Gene3D" id="3.60.21.10">
    <property type="match status" value="1"/>
</dbReference>
<name>A0AAW1DM98_9HEMI</name>
<keyword evidence="3" id="KW-1133">Transmembrane helix</keyword>
<dbReference type="PANTHER" id="PTHR11575">
    <property type="entry name" value="5'-NUCLEOTIDASE-RELATED"/>
    <property type="match status" value="1"/>
</dbReference>
<keyword evidence="3" id="KW-0472">Membrane</keyword>
<dbReference type="GO" id="GO:0008253">
    <property type="term" value="F:5'-nucleotidase activity"/>
    <property type="evidence" value="ECO:0007669"/>
    <property type="project" value="UniProtKB-EC"/>
</dbReference>
<feature type="transmembrane region" description="Helical" evidence="3">
    <location>
        <begin position="72"/>
        <end position="95"/>
    </location>
</feature>
<protein>
    <recommendedName>
        <fullName evidence="2">5'-nucleotidase</fullName>
        <ecNumber evidence="2">3.1.3.5</ecNumber>
    </recommendedName>
</protein>
<evidence type="ECO:0000256" key="3">
    <source>
        <dbReference type="SAM" id="Phobius"/>
    </source>
</evidence>
<keyword evidence="5" id="KW-1185">Reference proteome</keyword>
<gene>
    <name evidence="4" type="ORF">O3M35_000389</name>
</gene>
<sequence length="96" mass="10951">MHSRILETNRNTGTCTPPGPCYGGFARVAHMVKEIKSLVPNTLFLNAGDTYQGSPLYSIFKWKVLINLMHMLGIDAMVSVILFKFNSVWVLYYYMK</sequence>
<dbReference type="EMBL" id="JAPXFL010000001">
    <property type="protein sequence ID" value="KAK9511796.1"/>
    <property type="molecule type" value="Genomic_DNA"/>
</dbReference>
<dbReference type="SUPFAM" id="SSF56300">
    <property type="entry name" value="Metallo-dependent phosphatases"/>
    <property type="match status" value="1"/>
</dbReference>
<dbReference type="InterPro" id="IPR006179">
    <property type="entry name" value="5_nucleotidase/apyrase"/>
</dbReference>
<dbReference type="GO" id="GO:0006196">
    <property type="term" value="P:AMP catabolic process"/>
    <property type="evidence" value="ECO:0007669"/>
    <property type="project" value="TreeGrafter"/>
</dbReference>
<comment type="catalytic activity">
    <reaction evidence="1">
        <text>a ribonucleoside 5'-phosphate + H2O = a ribonucleoside + phosphate</text>
        <dbReference type="Rhea" id="RHEA:12484"/>
        <dbReference type="ChEBI" id="CHEBI:15377"/>
        <dbReference type="ChEBI" id="CHEBI:18254"/>
        <dbReference type="ChEBI" id="CHEBI:43474"/>
        <dbReference type="ChEBI" id="CHEBI:58043"/>
        <dbReference type="EC" id="3.1.3.5"/>
    </reaction>
</comment>
<comment type="caution">
    <text evidence="4">The sequence shown here is derived from an EMBL/GenBank/DDBJ whole genome shotgun (WGS) entry which is preliminary data.</text>
</comment>
<dbReference type="GO" id="GO:0005886">
    <property type="term" value="C:plasma membrane"/>
    <property type="evidence" value="ECO:0007669"/>
    <property type="project" value="TreeGrafter"/>
</dbReference>
<dbReference type="PANTHER" id="PTHR11575:SF24">
    <property type="entry name" value="5'-NUCLEOTIDASE"/>
    <property type="match status" value="1"/>
</dbReference>
<reference evidence="4 5" key="1">
    <citation type="submission" date="2022-12" db="EMBL/GenBank/DDBJ databases">
        <title>Chromosome-level genome assembly of true bugs.</title>
        <authorList>
            <person name="Ma L."/>
            <person name="Li H."/>
        </authorList>
    </citation>
    <scope>NUCLEOTIDE SEQUENCE [LARGE SCALE GENOMIC DNA]</scope>
    <source>
        <strain evidence="4">Lab_2022b</strain>
    </source>
</reference>
<organism evidence="4 5">
    <name type="scientific">Rhynocoris fuscipes</name>
    <dbReference type="NCBI Taxonomy" id="488301"/>
    <lineage>
        <taxon>Eukaryota</taxon>
        <taxon>Metazoa</taxon>
        <taxon>Ecdysozoa</taxon>
        <taxon>Arthropoda</taxon>
        <taxon>Hexapoda</taxon>
        <taxon>Insecta</taxon>
        <taxon>Pterygota</taxon>
        <taxon>Neoptera</taxon>
        <taxon>Paraneoptera</taxon>
        <taxon>Hemiptera</taxon>
        <taxon>Heteroptera</taxon>
        <taxon>Panheteroptera</taxon>
        <taxon>Cimicomorpha</taxon>
        <taxon>Reduviidae</taxon>
        <taxon>Harpactorinae</taxon>
        <taxon>Harpactorini</taxon>
        <taxon>Rhynocoris</taxon>
    </lineage>
</organism>
<dbReference type="EC" id="3.1.3.5" evidence="2"/>
<accession>A0AAW1DM98</accession>
<proteinExistence type="predicted"/>
<evidence type="ECO:0000256" key="1">
    <source>
        <dbReference type="ARBA" id="ARBA00000815"/>
    </source>
</evidence>